<feature type="domain" description="5-hmdU DNA kinase helical" evidence="1">
    <location>
        <begin position="1"/>
        <end position="254"/>
    </location>
</feature>
<evidence type="ECO:0000259" key="1">
    <source>
        <dbReference type="Pfam" id="PF18723"/>
    </source>
</evidence>
<protein>
    <submittedName>
        <fullName evidence="2">DNA base hypermodification protein</fullName>
    </submittedName>
</protein>
<evidence type="ECO:0000313" key="2">
    <source>
        <dbReference type="EMBL" id="WMT07285.1"/>
    </source>
</evidence>
<reference evidence="2 3" key="1">
    <citation type="submission" date="2022-07" db="EMBL/GenBank/DDBJ databases">
        <title>Two temperate virus in Haloterrigena jeotgali A29.</title>
        <authorList>
            <person name="Deng X."/>
        </authorList>
    </citation>
    <scope>NUCLEOTIDE SEQUENCE [LARGE SCALE GENOMIC DNA]</scope>
    <source>
        <strain evidence="2 3">A29</strain>
    </source>
</reference>
<dbReference type="AlphaFoldDB" id="A0AAF0PA32"/>
<dbReference type="InterPro" id="IPR040684">
    <property type="entry name" value="HMUDK_hel"/>
</dbReference>
<gene>
    <name evidence="2" type="ORF">NP511_18080</name>
</gene>
<accession>A0AAF0PA32</accession>
<dbReference type="Pfam" id="PF18723">
    <property type="entry name" value="HMUDK_hel"/>
    <property type="match status" value="1"/>
</dbReference>
<evidence type="ECO:0000313" key="3">
    <source>
        <dbReference type="Proteomes" id="UP001224926"/>
    </source>
</evidence>
<dbReference type="GeneID" id="84215891"/>
<sequence length="279" mass="33234">MCERQRIYERRFIDDQDPPWTDSDVLQEYHFCNVYRRLDYTTQHLLDEVLTRENDRDVFFNTVIYRFFNRPKTFQSIGGFTPVDRFDPDGMCHALRLYEEDHPLFSSAYRVTTHSWADSDSKAVNIVKGIIRDDLLANFDYYCESVLEAESMEDAFEVLCELNGVGEFLAYEMVIDLNYELLPFSENDFVNIGPGSSSGLMIIFNEVHEDWLHWMVDRQEDLFAEFDLTFPYWEKRLTLRSFEHALCEYQKFVGIKEQDEVRRKFSPRDHAQDTLEDFA</sequence>
<dbReference type="RefSeq" id="WP_049966568.1">
    <property type="nucleotide sequence ID" value="NZ_CP101873.1"/>
</dbReference>
<organism evidence="2 3">
    <name type="scientific">Natrinema thermotolerans</name>
    <dbReference type="NCBI Taxonomy" id="121872"/>
    <lineage>
        <taxon>Archaea</taxon>
        <taxon>Methanobacteriati</taxon>
        <taxon>Methanobacteriota</taxon>
        <taxon>Stenosarchaea group</taxon>
        <taxon>Halobacteria</taxon>
        <taxon>Halobacteriales</taxon>
        <taxon>Natrialbaceae</taxon>
        <taxon>Natrinema</taxon>
    </lineage>
</organism>
<name>A0AAF0PA32_9EURY</name>
<keyword evidence="3" id="KW-1185">Reference proteome</keyword>
<dbReference type="EMBL" id="CP101873">
    <property type="protein sequence ID" value="WMT07285.1"/>
    <property type="molecule type" value="Genomic_DNA"/>
</dbReference>
<dbReference type="Proteomes" id="UP001224926">
    <property type="component" value="Chromosome"/>
</dbReference>
<proteinExistence type="predicted"/>